<dbReference type="AlphaFoldDB" id="A0A6A6ZDG6"/>
<feature type="transmembrane region" description="Helical" evidence="8">
    <location>
        <begin position="170"/>
        <end position="190"/>
    </location>
</feature>
<feature type="transmembrane region" description="Helical" evidence="8">
    <location>
        <begin position="377"/>
        <end position="401"/>
    </location>
</feature>
<feature type="region of interest" description="Disordered" evidence="7">
    <location>
        <begin position="1"/>
        <end position="35"/>
    </location>
</feature>
<evidence type="ECO:0008006" key="11">
    <source>
        <dbReference type="Google" id="ProtNLM"/>
    </source>
</evidence>
<evidence type="ECO:0000256" key="8">
    <source>
        <dbReference type="SAM" id="Phobius"/>
    </source>
</evidence>
<evidence type="ECO:0000256" key="7">
    <source>
        <dbReference type="SAM" id="MobiDB-lite"/>
    </source>
</evidence>
<organism evidence="9 10">
    <name type="scientific">Ophiobolus disseminans</name>
    <dbReference type="NCBI Taxonomy" id="1469910"/>
    <lineage>
        <taxon>Eukaryota</taxon>
        <taxon>Fungi</taxon>
        <taxon>Dikarya</taxon>
        <taxon>Ascomycota</taxon>
        <taxon>Pezizomycotina</taxon>
        <taxon>Dothideomycetes</taxon>
        <taxon>Pleosporomycetidae</taxon>
        <taxon>Pleosporales</taxon>
        <taxon>Pleosporineae</taxon>
        <taxon>Phaeosphaeriaceae</taxon>
        <taxon>Ophiobolus</taxon>
    </lineage>
</organism>
<feature type="transmembrane region" description="Helical" evidence="8">
    <location>
        <begin position="56"/>
        <end position="76"/>
    </location>
</feature>
<comment type="subcellular location">
    <subcellularLocation>
        <location evidence="1">Cell membrane</location>
        <topology evidence="1">Multi-pass membrane protein</topology>
    </subcellularLocation>
</comment>
<evidence type="ECO:0000256" key="6">
    <source>
        <dbReference type="ARBA" id="ARBA00023136"/>
    </source>
</evidence>
<reference evidence="9" key="1">
    <citation type="journal article" date="2020" name="Stud. Mycol.">
        <title>101 Dothideomycetes genomes: a test case for predicting lifestyles and emergence of pathogens.</title>
        <authorList>
            <person name="Haridas S."/>
            <person name="Albert R."/>
            <person name="Binder M."/>
            <person name="Bloem J."/>
            <person name="Labutti K."/>
            <person name="Salamov A."/>
            <person name="Andreopoulos B."/>
            <person name="Baker S."/>
            <person name="Barry K."/>
            <person name="Bills G."/>
            <person name="Bluhm B."/>
            <person name="Cannon C."/>
            <person name="Castanera R."/>
            <person name="Culley D."/>
            <person name="Daum C."/>
            <person name="Ezra D."/>
            <person name="Gonzalez J."/>
            <person name="Henrissat B."/>
            <person name="Kuo A."/>
            <person name="Liang C."/>
            <person name="Lipzen A."/>
            <person name="Lutzoni F."/>
            <person name="Magnuson J."/>
            <person name="Mondo S."/>
            <person name="Nolan M."/>
            <person name="Ohm R."/>
            <person name="Pangilinan J."/>
            <person name="Park H.-J."/>
            <person name="Ramirez L."/>
            <person name="Alfaro M."/>
            <person name="Sun H."/>
            <person name="Tritt A."/>
            <person name="Yoshinaga Y."/>
            <person name="Zwiers L.-H."/>
            <person name="Turgeon B."/>
            <person name="Goodwin S."/>
            <person name="Spatafora J."/>
            <person name="Crous P."/>
            <person name="Grigoriev I."/>
        </authorList>
    </citation>
    <scope>NUCLEOTIDE SEQUENCE</scope>
    <source>
        <strain evidence="9">CBS 113818</strain>
    </source>
</reference>
<evidence type="ECO:0000313" key="10">
    <source>
        <dbReference type="Proteomes" id="UP000799424"/>
    </source>
</evidence>
<protein>
    <recommendedName>
        <fullName evidence="11">MATE efflux family protein</fullName>
    </recommendedName>
</protein>
<feature type="transmembrane region" description="Helical" evidence="8">
    <location>
        <begin position="234"/>
        <end position="258"/>
    </location>
</feature>
<keyword evidence="10" id="KW-1185">Reference proteome</keyword>
<sequence length="519" mass="56393">MLPSKDDNALHVTEDREGSLTNERDGGGGGGEDEADLSWKKQVARDLKVSAHRETFTGALLFNICTFILPALYGTLSKLWVANIDSSMVVTTDTFTYVGVVAEVLNEGLPRAAYLVIGDKSTPTYRKRLQLTHTLILFQSILGFIMSLGFVGGASTFAKGFVPVEVRDVSVTYVRIAAFSAFSSAIEYAVSTSTRALDKPDVPLVISSVKFAVNIMLDLIIISKFHVGGITPTVNMQAGIALACNLTSAFAGLVYFVYTTSFSRKSAIHGDSSADKITPSIPALAILFKPGVIFFIESAIRNALYLWLVHGIVVLGSDYATAWGVFSTIRWGLIMVPVQALEATTLTFVGHSWGKFRATQSAKPRATIQQIFSIARWALYSIALALLIEVPLCLIMSFAGAKPFAYYLSGSEEVSSIAAHMWRTIDWCYILYAISTQLAAVLVSTRPRWYLYQSLASNILYVLPWAIVCQVVKLNAGDAWTYHSLVFGGSLVFSFFVAVAVVAGWALRLGKGRMNVGAA</sequence>
<dbReference type="GO" id="GO:0005886">
    <property type="term" value="C:plasma membrane"/>
    <property type="evidence" value="ECO:0007669"/>
    <property type="project" value="UniProtKB-SubCell"/>
</dbReference>
<accession>A0A6A6ZDG6</accession>
<dbReference type="PANTHER" id="PTHR43549:SF2">
    <property type="entry name" value="MULTIDRUG RESISTANCE PROTEIN NORM-RELATED"/>
    <property type="match status" value="1"/>
</dbReference>
<evidence type="ECO:0000313" key="9">
    <source>
        <dbReference type="EMBL" id="KAF2818908.1"/>
    </source>
</evidence>
<dbReference type="InterPro" id="IPR052031">
    <property type="entry name" value="Membrane_Transporter-Flippase"/>
</dbReference>
<dbReference type="PANTHER" id="PTHR43549">
    <property type="entry name" value="MULTIDRUG RESISTANCE PROTEIN YPNP-RELATED"/>
    <property type="match status" value="1"/>
</dbReference>
<evidence type="ECO:0000256" key="2">
    <source>
        <dbReference type="ARBA" id="ARBA00022448"/>
    </source>
</evidence>
<feature type="transmembrane region" description="Helical" evidence="8">
    <location>
        <begin position="304"/>
        <end position="326"/>
    </location>
</feature>
<name>A0A6A6ZDG6_9PLEO</name>
<feature type="compositionally biased region" description="Basic and acidic residues" evidence="7">
    <location>
        <begin position="1"/>
        <end position="26"/>
    </location>
</feature>
<feature type="transmembrane region" description="Helical" evidence="8">
    <location>
        <begin position="332"/>
        <end position="356"/>
    </location>
</feature>
<keyword evidence="6 8" id="KW-0472">Membrane</keyword>
<keyword evidence="2" id="KW-0813">Transport</keyword>
<dbReference type="Proteomes" id="UP000799424">
    <property type="component" value="Unassembled WGS sequence"/>
</dbReference>
<gene>
    <name evidence="9" type="ORF">CC86DRAFT_308196</name>
</gene>
<feature type="transmembrane region" description="Helical" evidence="8">
    <location>
        <begin position="421"/>
        <end position="443"/>
    </location>
</feature>
<feature type="transmembrane region" description="Helical" evidence="8">
    <location>
        <begin position="135"/>
        <end position="158"/>
    </location>
</feature>
<keyword evidence="5 8" id="KW-1133">Transmembrane helix</keyword>
<proteinExistence type="predicted"/>
<feature type="transmembrane region" description="Helical" evidence="8">
    <location>
        <begin position="455"/>
        <end position="473"/>
    </location>
</feature>
<dbReference type="EMBL" id="MU006248">
    <property type="protein sequence ID" value="KAF2818908.1"/>
    <property type="molecule type" value="Genomic_DNA"/>
</dbReference>
<dbReference type="OrthoDB" id="2119662at2759"/>
<evidence type="ECO:0000256" key="1">
    <source>
        <dbReference type="ARBA" id="ARBA00004651"/>
    </source>
</evidence>
<evidence type="ECO:0000256" key="5">
    <source>
        <dbReference type="ARBA" id="ARBA00022989"/>
    </source>
</evidence>
<feature type="transmembrane region" description="Helical" evidence="8">
    <location>
        <begin position="485"/>
        <end position="507"/>
    </location>
</feature>
<keyword evidence="4 8" id="KW-0812">Transmembrane</keyword>
<feature type="transmembrane region" description="Helical" evidence="8">
    <location>
        <begin position="202"/>
        <end position="222"/>
    </location>
</feature>
<keyword evidence="3" id="KW-1003">Cell membrane</keyword>
<evidence type="ECO:0000256" key="4">
    <source>
        <dbReference type="ARBA" id="ARBA00022692"/>
    </source>
</evidence>
<evidence type="ECO:0000256" key="3">
    <source>
        <dbReference type="ARBA" id="ARBA00022475"/>
    </source>
</evidence>